<sequence length="219" mass="22771">MSHVLLLNPNVSVTTTTMMVEIAQMCAPPGVVVMGATIESGVSMITTAAELSAAAHEVIAYWRRQSAKPSGVIVGAFGDPGLEQLRAMAAIPCVGLCEASMLEASTGGRRFGIATVTHDLVVSINQRAVALNINELYAGIRLTHGDPVQLASRPEELIESLATAVEQSITLDGAEAVIIGGGPLGQAALALAGRFSVPIIAPVPAAMRQLLRLIQEQNQ</sequence>
<evidence type="ECO:0000313" key="2">
    <source>
        <dbReference type="EMBL" id="MBB2932958.1"/>
    </source>
</evidence>
<reference evidence="2 3" key="1">
    <citation type="submission" date="2020-08" db="EMBL/GenBank/DDBJ databases">
        <title>Genomic Encyclopedia of Type Strains, Phase IV (KMG-V): Genome sequencing to study the core and pangenomes of soil and plant-associated prokaryotes.</title>
        <authorList>
            <person name="Whitman W."/>
        </authorList>
    </citation>
    <scope>NUCLEOTIDE SEQUENCE [LARGE SCALE GENOMIC DNA]</scope>
    <source>
        <strain evidence="2 3">SRMrh-85</strain>
    </source>
</reference>
<evidence type="ECO:0000313" key="3">
    <source>
        <dbReference type="Proteomes" id="UP000533533"/>
    </source>
</evidence>
<dbReference type="RefSeq" id="WP_110388963.1">
    <property type="nucleotide sequence ID" value="NZ_JACHVZ010000040.1"/>
</dbReference>
<dbReference type="Gene3D" id="3.40.50.12500">
    <property type="match status" value="1"/>
</dbReference>
<dbReference type="InterPro" id="IPR015942">
    <property type="entry name" value="Asp/Glu/hydantoin_racemase"/>
</dbReference>
<dbReference type="PANTHER" id="PTHR28047">
    <property type="entry name" value="PROTEIN DCG1"/>
    <property type="match status" value="1"/>
</dbReference>
<comment type="similarity">
    <text evidence="1">Belongs to the HyuE racemase family.</text>
</comment>
<dbReference type="PANTHER" id="PTHR28047:SF5">
    <property type="entry name" value="PROTEIN DCG1"/>
    <property type="match status" value="1"/>
</dbReference>
<gene>
    <name evidence="2" type="ORF">FHX59_007448</name>
</gene>
<accession>A0ABR6FZT2</accession>
<evidence type="ECO:0000256" key="1">
    <source>
        <dbReference type="ARBA" id="ARBA00038414"/>
    </source>
</evidence>
<proteinExistence type="inferred from homology"/>
<dbReference type="Pfam" id="PF01177">
    <property type="entry name" value="Asp_Glu_race"/>
    <property type="match status" value="1"/>
</dbReference>
<comment type="caution">
    <text evidence="2">The sequence shown here is derived from an EMBL/GenBank/DDBJ whole genome shotgun (WGS) entry which is preliminary data.</text>
</comment>
<organism evidence="2 3">
    <name type="scientific">Paraburkholderia silvatlantica</name>
    <dbReference type="NCBI Taxonomy" id="321895"/>
    <lineage>
        <taxon>Bacteria</taxon>
        <taxon>Pseudomonadati</taxon>
        <taxon>Pseudomonadota</taxon>
        <taxon>Betaproteobacteria</taxon>
        <taxon>Burkholderiales</taxon>
        <taxon>Burkholderiaceae</taxon>
        <taxon>Paraburkholderia</taxon>
    </lineage>
</organism>
<dbReference type="EMBL" id="JACHVZ010000040">
    <property type="protein sequence ID" value="MBB2932958.1"/>
    <property type="molecule type" value="Genomic_DNA"/>
</dbReference>
<dbReference type="InterPro" id="IPR052186">
    <property type="entry name" value="Hydantoin_racemase-like"/>
</dbReference>
<protein>
    <submittedName>
        <fullName evidence="2">Asp/Glu/hydantoin racemase</fullName>
    </submittedName>
</protein>
<keyword evidence="3" id="KW-1185">Reference proteome</keyword>
<dbReference type="InterPro" id="IPR053714">
    <property type="entry name" value="Iso_Racemase_Enz_sf"/>
</dbReference>
<name>A0ABR6FZT2_9BURK</name>
<dbReference type="Proteomes" id="UP000533533">
    <property type="component" value="Unassembled WGS sequence"/>
</dbReference>